<dbReference type="GO" id="GO:0016539">
    <property type="term" value="P:intein-mediated protein splicing"/>
    <property type="evidence" value="ECO:0007669"/>
    <property type="project" value="InterPro"/>
</dbReference>
<dbReference type="NCBIfam" id="TIGR01630">
    <property type="entry name" value="psiM2_ORF9"/>
    <property type="match status" value="1"/>
</dbReference>
<evidence type="ECO:0000256" key="3">
    <source>
        <dbReference type="ARBA" id="ARBA00023000"/>
    </source>
</evidence>
<protein>
    <submittedName>
        <fullName evidence="7">Uncharacterized protein</fullName>
    </submittedName>
</protein>
<dbReference type="InterPro" id="IPR006141">
    <property type="entry name" value="Intein_N"/>
</dbReference>
<dbReference type="InterPro" id="IPR036844">
    <property type="entry name" value="Hint_dom_sf"/>
</dbReference>
<dbReference type="OrthoDB" id="9771580at2"/>
<evidence type="ECO:0000256" key="1">
    <source>
        <dbReference type="ARBA" id="ARBA00022612"/>
    </source>
</evidence>
<dbReference type="InterPro" id="IPR003587">
    <property type="entry name" value="Hint_dom_N"/>
</dbReference>
<accession>A0A3S4FB51</accession>
<dbReference type="PROSITE" id="PS50817">
    <property type="entry name" value="INTEIN_N_TER"/>
    <property type="match status" value="1"/>
</dbReference>
<sequence length="775" mass="85342">MKNSRKPNGSPPKPQLPPPDLILAERRRRAKTSFAAWCRLHGCEPAAHHRLLIQRLEAVERGEITRLMVFMPPGSAKSTYASVLFPPWYMGRRPGKNVITASYAQRLSRRFGKRCRNVVGSEHYAAVFGSGLADDAKAAEEWETAEGGEFTATSVDGSVTGRRGDLIEVDDPVKGRKDADSLTVRDTAWEWWRSDLRTRLKPGGAIVLIMCMTGDTPVLMADGSERDLRHIRPGDAVATYRDGSLSSATVLNWTRNGLDQIYEIKTISGISVKANARHPFLVCVGGELKWIRTKDLLPGHEIVRVNGASGKVSYAPPMGAKSPLRSADIAPLTTIKSGGQTAFGRLLATAKQGALRALSTATKYLQRSTIVFLQSRAVSALFAGIRLEAMFAPIGVVSCVSTTATKAEKSEVYSVTTATLSSDTQKTQKPHCLRRATSDFTLDAVLKIEPAGVEEVFDVQIDGTENFIANGLVSHNTRWHEDDPAGRILPDGYDGESGWIKARDGELWYVLSIRAEAEAGDPLGRAPGEMLWPEWFTPGLLAQEKITQGARNWNALYQQRPAPEEGDYFRAEWLRPYTAVPALDTLRVYGASDYAVTADGGDYTVHLVVGVDPEGRMYLLDLWRRQAASDEWVEAFCDLVLRWKPIEWAEETGQIRSGVGPFLDRRQGERRAFVARRQFPTRGDKAIRAQAIRGRMALSGLYVPVNEPWWPGLRAELLGFPAGRHDDQVDALGLVGQLLDTIMHGRAPDPAAPAGNRSGYAARERDSADNDWITS</sequence>
<dbReference type="InterPro" id="IPR035421">
    <property type="entry name" value="Terminase_6C"/>
</dbReference>
<dbReference type="Gene3D" id="2.170.16.10">
    <property type="entry name" value="Hedgehog/Intein (Hint) domain"/>
    <property type="match status" value="2"/>
</dbReference>
<dbReference type="RefSeq" id="WP_129610055.1">
    <property type="nucleotide sequence ID" value="NZ_UWOC01000161.1"/>
</dbReference>
<evidence type="ECO:0000313" key="7">
    <source>
        <dbReference type="EMBL" id="VCU10130.1"/>
    </source>
</evidence>
<feature type="region of interest" description="Disordered" evidence="4">
    <location>
        <begin position="1"/>
        <end position="20"/>
    </location>
</feature>
<dbReference type="Pfam" id="PF17289">
    <property type="entry name" value="Terminase_6C"/>
    <property type="match status" value="1"/>
</dbReference>
<dbReference type="InterPro" id="IPR030934">
    <property type="entry name" value="Intein_C"/>
</dbReference>
<dbReference type="Proteomes" id="UP000289200">
    <property type="component" value="Unassembled WGS sequence"/>
</dbReference>
<comment type="caution">
    <text evidence="7">The sequence shown here is derived from an EMBL/GenBank/DDBJ whole genome shotgun (WGS) entry which is preliminary data.</text>
</comment>
<gene>
    <name evidence="7" type="ORF">RHODGE_RHODGE_03316</name>
</gene>
<evidence type="ECO:0000259" key="6">
    <source>
        <dbReference type="SMART" id="SM00306"/>
    </source>
</evidence>
<dbReference type="PRINTS" id="PR00379">
    <property type="entry name" value="INTEIN"/>
</dbReference>
<dbReference type="EMBL" id="UWOC01000161">
    <property type="protein sequence ID" value="VCU10130.1"/>
    <property type="molecule type" value="Genomic_DNA"/>
</dbReference>
<dbReference type="InterPro" id="IPR003586">
    <property type="entry name" value="Hint_dom_C"/>
</dbReference>
<evidence type="ECO:0000313" key="8">
    <source>
        <dbReference type="Proteomes" id="UP000289200"/>
    </source>
</evidence>
<feature type="region of interest" description="Disordered" evidence="4">
    <location>
        <begin position="746"/>
        <end position="775"/>
    </location>
</feature>
<dbReference type="AlphaFoldDB" id="A0A3S4FB51"/>
<keyword evidence="1" id="KW-1188">Viral release from host cell</keyword>
<keyword evidence="2" id="KW-0068">Autocatalytic cleavage</keyword>
<keyword evidence="3" id="KW-0651">Protein splicing</keyword>
<evidence type="ECO:0000259" key="5">
    <source>
        <dbReference type="SMART" id="SM00305"/>
    </source>
</evidence>
<reference evidence="8" key="1">
    <citation type="submission" date="2018-10" db="EMBL/GenBank/DDBJ databases">
        <authorList>
            <person name="Peiro R."/>
            <person name="Begona"/>
            <person name="Cbmso G."/>
            <person name="Lopez M."/>
            <person name="Gonzalez S."/>
            <person name="Sacristan E."/>
            <person name="Castillo E."/>
        </authorList>
    </citation>
    <scope>NUCLEOTIDE SEQUENCE [LARGE SCALE GENOMIC DNA]</scope>
</reference>
<evidence type="ECO:0000256" key="4">
    <source>
        <dbReference type="SAM" id="MobiDB-lite"/>
    </source>
</evidence>
<dbReference type="NCBIfam" id="TIGR01445">
    <property type="entry name" value="intein_Nterm"/>
    <property type="match status" value="1"/>
</dbReference>
<dbReference type="CDD" id="cd00081">
    <property type="entry name" value="Hint"/>
    <property type="match status" value="1"/>
</dbReference>
<feature type="domain" description="Hint" evidence="5">
    <location>
        <begin position="437"/>
        <end position="482"/>
    </location>
</feature>
<feature type="domain" description="Hint" evidence="6">
    <location>
        <begin position="209"/>
        <end position="306"/>
    </location>
</feature>
<dbReference type="PROSITE" id="PS50818">
    <property type="entry name" value="INTEIN_C_TER"/>
    <property type="match status" value="1"/>
</dbReference>
<feature type="compositionally biased region" description="Pro residues" evidence="4">
    <location>
        <begin position="9"/>
        <end position="20"/>
    </location>
</feature>
<dbReference type="InterPro" id="IPR006142">
    <property type="entry name" value="INTEIN"/>
</dbReference>
<evidence type="ECO:0000256" key="2">
    <source>
        <dbReference type="ARBA" id="ARBA00022813"/>
    </source>
</evidence>
<dbReference type="SUPFAM" id="SSF51294">
    <property type="entry name" value="Hedgehog/intein (Hint) domain"/>
    <property type="match status" value="1"/>
</dbReference>
<dbReference type="SMART" id="SM00305">
    <property type="entry name" value="HintC"/>
    <property type="match status" value="1"/>
</dbReference>
<proteinExistence type="predicted"/>
<dbReference type="Gene3D" id="3.30.420.240">
    <property type="match status" value="1"/>
</dbReference>
<dbReference type="InterPro" id="IPR006517">
    <property type="entry name" value="Phage_terminase_lsu-like_C"/>
</dbReference>
<dbReference type="NCBIfam" id="TIGR01443">
    <property type="entry name" value="intein_Cterm"/>
    <property type="match status" value="1"/>
</dbReference>
<organism evidence="7 8">
    <name type="scientific">Rhodoplanes serenus</name>
    <dbReference type="NCBI Taxonomy" id="200615"/>
    <lineage>
        <taxon>Bacteria</taxon>
        <taxon>Pseudomonadati</taxon>
        <taxon>Pseudomonadota</taxon>
        <taxon>Alphaproteobacteria</taxon>
        <taxon>Hyphomicrobiales</taxon>
        <taxon>Nitrobacteraceae</taxon>
        <taxon>Rhodoplanes</taxon>
    </lineage>
</organism>
<name>A0A3S4FB51_9BRAD</name>
<dbReference type="Pfam" id="PF14890">
    <property type="entry name" value="Intein_splicing"/>
    <property type="match status" value="1"/>
</dbReference>
<dbReference type="SMART" id="SM00306">
    <property type="entry name" value="HintN"/>
    <property type="match status" value="1"/>
</dbReference>
<keyword evidence="8" id="KW-1185">Reference proteome</keyword>